<dbReference type="GO" id="GO:0016020">
    <property type="term" value="C:membrane"/>
    <property type="evidence" value="ECO:0007669"/>
    <property type="project" value="InterPro"/>
</dbReference>
<dbReference type="Pfam" id="PF02325">
    <property type="entry name" value="CCB3_YggT"/>
    <property type="match status" value="1"/>
</dbReference>
<reference evidence="2" key="2">
    <citation type="journal article" date="2021" name="Syst. Appl. Microbiol.">
        <title>Roseomonas hellenica sp. nov., isolated from roots of wild-growing Alkanna tinctoria.</title>
        <authorList>
            <person name="Rat A."/>
            <person name="Naranjo H.D."/>
            <person name="Lebbe L."/>
            <person name="Cnockaert M."/>
            <person name="Krigas N."/>
            <person name="Grigoriadou K."/>
            <person name="Maloupa E."/>
            <person name="Willems A."/>
        </authorList>
    </citation>
    <scope>NUCLEOTIDE SEQUENCE</scope>
    <source>
        <strain evidence="2">LMG 28251</strain>
    </source>
</reference>
<evidence type="ECO:0000256" key="1">
    <source>
        <dbReference type="SAM" id="Phobius"/>
    </source>
</evidence>
<sequence>MFLDAVFYVLQALLDLAWWAVILAVIMQLLLQFNVLDTRNRIVWTIADLLYRVTDPLFRRVRRVLPNFGPLDLSPVVVLIAITAIGILLGATRRYLVVNGLYF</sequence>
<dbReference type="EMBL" id="JAAEDH010000002">
    <property type="protein sequence ID" value="MBR0654128.1"/>
    <property type="molecule type" value="Genomic_DNA"/>
</dbReference>
<gene>
    <name evidence="2" type="ORF">GXW79_03440</name>
</gene>
<evidence type="ECO:0000313" key="3">
    <source>
        <dbReference type="Proteomes" id="UP001196068"/>
    </source>
</evidence>
<keyword evidence="3" id="KW-1185">Reference proteome</keyword>
<organism evidence="2 3">
    <name type="scientific">Plastoroseomonas arctica</name>
    <dbReference type="NCBI Taxonomy" id="1509237"/>
    <lineage>
        <taxon>Bacteria</taxon>
        <taxon>Pseudomonadati</taxon>
        <taxon>Pseudomonadota</taxon>
        <taxon>Alphaproteobacteria</taxon>
        <taxon>Acetobacterales</taxon>
        <taxon>Acetobacteraceae</taxon>
        <taxon>Plastoroseomonas</taxon>
    </lineage>
</organism>
<keyword evidence="1" id="KW-0812">Transmembrane</keyword>
<dbReference type="InterPro" id="IPR003425">
    <property type="entry name" value="CCB3/YggT"/>
</dbReference>
<comment type="caution">
    <text evidence="2">The sequence shown here is derived from an EMBL/GenBank/DDBJ whole genome shotgun (WGS) entry which is preliminary data.</text>
</comment>
<accession>A0AAF1JWC0</accession>
<proteinExistence type="predicted"/>
<feature type="transmembrane region" description="Helical" evidence="1">
    <location>
        <begin position="68"/>
        <end position="91"/>
    </location>
</feature>
<keyword evidence="1" id="KW-0472">Membrane</keyword>
<reference evidence="2" key="1">
    <citation type="submission" date="2020-01" db="EMBL/GenBank/DDBJ databases">
        <authorList>
            <person name="Rat A."/>
        </authorList>
    </citation>
    <scope>NUCLEOTIDE SEQUENCE</scope>
    <source>
        <strain evidence="2">LMG 28251</strain>
    </source>
</reference>
<dbReference type="RefSeq" id="WP_211872899.1">
    <property type="nucleotide sequence ID" value="NZ_JAAEDH010000002.1"/>
</dbReference>
<keyword evidence="1" id="KW-1133">Transmembrane helix</keyword>
<dbReference type="Proteomes" id="UP001196068">
    <property type="component" value="Unassembled WGS sequence"/>
</dbReference>
<protein>
    <submittedName>
        <fullName evidence="2">YggT family protein</fullName>
    </submittedName>
</protein>
<evidence type="ECO:0000313" key="2">
    <source>
        <dbReference type="EMBL" id="MBR0654128.1"/>
    </source>
</evidence>
<feature type="transmembrane region" description="Helical" evidence="1">
    <location>
        <begin position="6"/>
        <end position="31"/>
    </location>
</feature>
<name>A0AAF1JWC0_9PROT</name>
<dbReference type="AlphaFoldDB" id="A0AAF1JWC0"/>